<dbReference type="RefSeq" id="WP_021831277.1">
    <property type="nucleotide sequence ID" value="NZ_CAQK01000619.1"/>
</dbReference>
<name>T2IHF6_CROWT</name>
<evidence type="ECO:0000313" key="1">
    <source>
        <dbReference type="EMBL" id="CCQ52282.1"/>
    </source>
</evidence>
<dbReference type="EMBL" id="CAQK01000619">
    <property type="protein sequence ID" value="CCQ52282.1"/>
    <property type="molecule type" value="Genomic_DNA"/>
</dbReference>
<protein>
    <submittedName>
        <fullName evidence="1">Uncharacterized protein</fullName>
    </submittedName>
</protein>
<evidence type="ECO:0000313" key="2">
    <source>
        <dbReference type="Proteomes" id="UP000018348"/>
    </source>
</evidence>
<accession>T2IHF6</accession>
<proteinExistence type="predicted"/>
<dbReference type="Proteomes" id="UP000018348">
    <property type="component" value="Unassembled WGS sequence"/>
</dbReference>
<sequence>MSLSKTLYHEKPYIFFTYGLPNESTKNFAINNMKRQLKQNKNSNLFLSTESRQKILENHVILAEVYFKLLKE</sequence>
<dbReference type="AlphaFoldDB" id="T2IHF6"/>
<comment type="caution">
    <text evidence="1">The sequence shown here is derived from an EMBL/GenBank/DDBJ whole genome shotgun (WGS) entry which is preliminary data.</text>
</comment>
<gene>
    <name evidence="1" type="ORF">CWATWH8502_1964</name>
</gene>
<organism evidence="1 2">
    <name type="scientific">Crocosphaera watsonii WH 8502</name>
    <dbReference type="NCBI Taxonomy" id="423474"/>
    <lineage>
        <taxon>Bacteria</taxon>
        <taxon>Bacillati</taxon>
        <taxon>Cyanobacteriota</taxon>
        <taxon>Cyanophyceae</taxon>
        <taxon>Oscillatoriophycideae</taxon>
        <taxon>Chroococcales</taxon>
        <taxon>Aphanothecaceae</taxon>
        <taxon>Crocosphaera</taxon>
    </lineage>
</organism>
<reference evidence="1 2" key="2">
    <citation type="submission" date="2013-09" db="EMBL/GenBank/DDBJ databases">
        <title>Whole genome comparison of six Crocosphaera watsonii strains with differing phenotypes.</title>
        <authorList>
            <person name="Bench S.R."/>
            <person name="Heller P."/>
            <person name="Frank I."/>
            <person name="Arciniega M."/>
            <person name="Shilova I.N."/>
            <person name="Zehr J.P."/>
        </authorList>
    </citation>
    <scope>NUCLEOTIDE SEQUENCE [LARGE SCALE GENOMIC DNA]</scope>
    <source>
        <strain evidence="1 2">WH 8502</strain>
    </source>
</reference>
<reference evidence="1 2" key="1">
    <citation type="submission" date="2013-01" db="EMBL/GenBank/DDBJ databases">
        <authorList>
            <person name="Bench S."/>
        </authorList>
    </citation>
    <scope>NUCLEOTIDE SEQUENCE [LARGE SCALE GENOMIC DNA]</scope>
    <source>
        <strain evidence="1 2">WH 8502</strain>
    </source>
</reference>